<evidence type="ECO:0000259" key="5">
    <source>
        <dbReference type="PROSITE" id="PS50943"/>
    </source>
</evidence>
<dbReference type="GO" id="GO:0005829">
    <property type="term" value="C:cytosol"/>
    <property type="evidence" value="ECO:0007669"/>
    <property type="project" value="TreeGrafter"/>
</dbReference>
<dbReference type="CDD" id="cd22351">
    <property type="entry name" value="PvuII-like"/>
    <property type="match status" value="1"/>
</dbReference>
<evidence type="ECO:0000256" key="3">
    <source>
        <dbReference type="ARBA" id="ARBA00023163"/>
    </source>
</evidence>
<keyword evidence="1" id="KW-0805">Transcription regulation</keyword>
<feature type="domain" description="HTH cro/C1-type" evidence="5">
    <location>
        <begin position="10"/>
        <end position="64"/>
    </location>
</feature>
<dbReference type="SUPFAM" id="SSF47413">
    <property type="entry name" value="lambda repressor-like DNA-binding domains"/>
    <property type="match status" value="1"/>
</dbReference>
<dbReference type="PANTHER" id="PTHR46797:SF23">
    <property type="entry name" value="HTH-TYPE TRANSCRIPTIONAL REGULATOR SUTR"/>
    <property type="match status" value="1"/>
</dbReference>
<dbReference type="InterPro" id="IPR038402">
    <property type="entry name" value="PvuII_sf"/>
</dbReference>
<dbReference type="GO" id="GO:0003677">
    <property type="term" value="F:DNA binding"/>
    <property type="evidence" value="ECO:0007669"/>
    <property type="project" value="UniProtKB-KW"/>
</dbReference>
<feature type="region of interest" description="Disordered" evidence="4">
    <location>
        <begin position="231"/>
        <end position="260"/>
    </location>
</feature>
<keyword evidence="7" id="KW-1185">Reference proteome</keyword>
<dbReference type="CDD" id="cd00093">
    <property type="entry name" value="HTH_XRE"/>
    <property type="match status" value="1"/>
</dbReference>
<dbReference type="PANTHER" id="PTHR46797">
    <property type="entry name" value="HTH-TYPE TRANSCRIPTIONAL REGULATOR"/>
    <property type="match status" value="1"/>
</dbReference>
<dbReference type="Proteomes" id="UP001056716">
    <property type="component" value="Chromosome"/>
</dbReference>
<proteinExistence type="predicted"/>
<dbReference type="REBASE" id="638562">
    <property type="entry name" value="AspY23ORF520P"/>
</dbReference>
<dbReference type="Pfam" id="PF09225">
    <property type="entry name" value="Endonuc-PvuII"/>
    <property type="match status" value="1"/>
</dbReference>
<dbReference type="InterPro" id="IPR050807">
    <property type="entry name" value="TransReg_Diox_bact_type"/>
</dbReference>
<dbReference type="InterPro" id="IPR011335">
    <property type="entry name" value="Restrct_endonuc-II-like"/>
</dbReference>
<dbReference type="SMART" id="SM00530">
    <property type="entry name" value="HTH_XRE"/>
    <property type="match status" value="1"/>
</dbReference>
<dbReference type="Pfam" id="PF01381">
    <property type="entry name" value="HTH_3"/>
    <property type="match status" value="1"/>
</dbReference>
<dbReference type="InterPro" id="IPR010982">
    <property type="entry name" value="Lambda_DNA-bd_dom_sf"/>
</dbReference>
<keyword evidence="2" id="KW-0238">DNA-binding</keyword>
<dbReference type="AlphaFoldDB" id="A0AAE9S067"/>
<dbReference type="SUPFAM" id="SSF52980">
    <property type="entry name" value="Restriction endonuclease-like"/>
    <property type="match status" value="1"/>
</dbReference>
<dbReference type="GO" id="GO:0003700">
    <property type="term" value="F:DNA-binding transcription factor activity"/>
    <property type="evidence" value="ECO:0007669"/>
    <property type="project" value="TreeGrafter"/>
</dbReference>
<organism evidence="6 7">
    <name type="scientific">Acinetobacter tibetensis</name>
    <dbReference type="NCBI Taxonomy" id="2943497"/>
    <lineage>
        <taxon>Bacteria</taxon>
        <taxon>Pseudomonadati</taxon>
        <taxon>Pseudomonadota</taxon>
        <taxon>Gammaproteobacteria</taxon>
        <taxon>Moraxellales</taxon>
        <taxon>Moraxellaceae</taxon>
        <taxon>Acinetobacter</taxon>
    </lineage>
</organism>
<dbReference type="KEGG" id="atz:M5E07_00515"/>
<accession>A0AAE9S067</accession>
<dbReference type="InterPro" id="IPR001387">
    <property type="entry name" value="Cro/C1-type_HTH"/>
</dbReference>
<dbReference type="InterPro" id="IPR015306">
    <property type="entry name" value="Restrct_endonuc_II_PvuII"/>
</dbReference>
<evidence type="ECO:0000256" key="1">
    <source>
        <dbReference type="ARBA" id="ARBA00023015"/>
    </source>
</evidence>
<sequence>MIEEIFARNLKKIRDHKNLSQEELAEKCGLDRTYIGILERREKIPTLTTVEKCANALGVSVCDLLSDEVYLNSFDDDKAVLNAIWPFIRKYQDLATKNGINDIFQDNGGKLLQVLLELDLTVLEGREGNDAKDATGQEYELKSLNVELVKGFSTHHHMNPTIIAKYRQVPWIFAIYRNIELQAIYRLEPDDLEEMYVKWEEKWHRDGGKDINNPKIPLKYVMEKGTQVSGNAPVIPSKMKKKQTLENESLVDGGFSPDND</sequence>
<dbReference type="RefSeq" id="WP_252220986.1">
    <property type="nucleotide sequence ID" value="NZ_CP098732.1"/>
</dbReference>
<dbReference type="EMBL" id="CP098732">
    <property type="protein sequence ID" value="USE83376.1"/>
    <property type="molecule type" value="Genomic_DNA"/>
</dbReference>
<dbReference type="Gene3D" id="3.40.210.10">
    <property type="entry name" value="PVUII Endonuclease, subunit A"/>
    <property type="match status" value="1"/>
</dbReference>
<evidence type="ECO:0000256" key="4">
    <source>
        <dbReference type="SAM" id="MobiDB-lite"/>
    </source>
</evidence>
<gene>
    <name evidence="6" type="ORF">M5E07_00515</name>
</gene>
<evidence type="ECO:0000313" key="7">
    <source>
        <dbReference type="Proteomes" id="UP001056716"/>
    </source>
</evidence>
<dbReference type="Gene3D" id="1.10.260.40">
    <property type="entry name" value="lambda repressor-like DNA-binding domains"/>
    <property type="match status" value="1"/>
</dbReference>
<dbReference type="PROSITE" id="PS50943">
    <property type="entry name" value="HTH_CROC1"/>
    <property type="match status" value="1"/>
</dbReference>
<keyword evidence="3" id="KW-0804">Transcription</keyword>
<name>A0AAE9S067_9GAMM</name>
<protein>
    <submittedName>
        <fullName evidence="6">Helix-turn-helix domain-containing protein</fullName>
    </submittedName>
</protein>
<evidence type="ECO:0000313" key="6">
    <source>
        <dbReference type="EMBL" id="USE83376.1"/>
    </source>
</evidence>
<reference evidence="6" key="1">
    <citation type="submission" date="2022-06" db="EMBL/GenBank/DDBJ databases">
        <title>Isolation, identification and characterization of iprodione-degrading strains in Lhasa, Tibet.</title>
        <authorList>
            <person name="Pan H."/>
        </authorList>
    </citation>
    <scope>NUCLEOTIDE SEQUENCE</scope>
    <source>
        <strain evidence="6">Y-23</strain>
    </source>
</reference>
<evidence type="ECO:0000256" key="2">
    <source>
        <dbReference type="ARBA" id="ARBA00023125"/>
    </source>
</evidence>